<dbReference type="InterPro" id="IPR051704">
    <property type="entry name" value="FAD_aromatic-hydroxylase"/>
</dbReference>
<evidence type="ECO:0000313" key="3">
    <source>
        <dbReference type="Proteomes" id="UP001596174"/>
    </source>
</evidence>
<dbReference type="GO" id="GO:0004497">
    <property type="term" value="F:monooxygenase activity"/>
    <property type="evidence" value="ECO:0007669"/>
    <property type="project" value="UniProtKB-KW"/>
</dbReference>
<dbReference type="PANTHER" id="PTHR46865">
    <property type="entry name" value="OXIDOREDUCTASE-RELATED"/>
    <property type="match status" value="1"/>
</dbReference>
<dbReference type="PANTHER" id="PTHR46865:SF2">
    <property type="entry name" value="MONOOXYGENASE"/>
    <property type="match status" value="1"/>
</dbReference>
<comment type="caution">
    <text evidence="2">The sequence shown here is derived from an EMBL/GenBank/DDBJ whole genome shotgun (WGS) entry which is preliminary data.</text>
</comment>
<dbReference type="InterPro" id="IPR036188">
    <property type="entry name" value="FAD/NAD-bd_sf"/>
</dbReference>
<gene>
    <name evidence="2" type="ORF">ACFP3V_22955</name>
</gene>
<name>A0ABW1G5N4_9ACTN</name>
<protein>
    <submittedName>
        <fullName evidence="2">FAD-dependent monooxygenase</fullName>
    </submittedName>
</protein>
<organism evidence="2 3">
    <name type="scientific">Streptacidiphilus monticola</name>
    <dbReference type="NCBI Taxonomy" id="2161674"/>
    <lineage>
        <taxon>Bacteria</taxon>
        <taxon>Bacillati</taxon>
        <taxon>Actinomycetota</taxon>
        <taxon>Actinomycetes</taxon>
        <taxon>Kitasatosporales</taxon>
        <taxon>Streptomycetaceae</taxon>
        <taxon>Streptacidiphilus</taxon>
    </lineage>
</organism>
<dbReference type="SUPFAM" id="SSF51905">
    <property type="entry name" value="FAD/NAD(P)-binding domain"/>
    <property type="match status" value="1"/>
</dbReference>
<proteinExistence type="predicted"/>
<feature type="domain" description="FAD-binding" evidence="1">
    <location>
        <begin position="16"/>
        <end position="326"/>
    </location>
</feature>
<dbReference type="RefSeq" id="WP_380586571.1">
    <property type="nucleotide sequence ID" value="NZ_JBHSQJ010000100.1"/>
</dbReference>
<dbReference type="Gene3D" id="3.50.50.60">
    <property type="entry name" value="FAD/NAD(P)-binding domain"/>
    <property type="match status" value="1"/>
</dbReference>
<dbReference type="PRINTS" id="PR00420">
    <property type="entry name" value="RNGMNOXGNASE"/>
</dbReference>
<keyword evidence="3" id="KW-1185">Reference proteome</keyword>
<dbReference type="InterPro" id="IPR002938">
    <property type="entry name" value="FAD-bd"/>
</dbReference>
<dbReference type="Proteomes" id="UP001596174">
    <property type="component" value="Unassembled WGS sequence"/>
</dbReference>
<reference evidence="3" key="1">
    <citation type="journal article" date="2019" name="Int. J. Syst. Evol. Microbiol.">
        <title>The Global Catalogue of Microorganisms (GCM) 10K type strain sequencing project: providing services to taxonomists for standard genome sequencing and annotation.</title>
        <authorList>
            <consortium name="The Broad Institute Genomics Platform"/>
            <consortium name="The Broad Institute Genome Sequencing Center for Infectious Disease"/>
            <person name="Wu L."/>
            <person name="Ma J."/>
        </authorList>
    </citation>
    <scope>NUCLEOTIDE SEQUENCE [LARGE SCALE GENOMIC DNA]</scope>
    <source>
        <strain evidence="3">JCM 4816</strain>
    </source>
</reference>
<keyword evidence="2" id="KW-0560">Oxidoreductase</keyword>
<dbReference type="Gene3D" id="3.30.9.10">
    <property type="entry name" value="D-Amino Acid Oxidase, subunit A, domain 2"/>
    <property type="match status" value="1"/>
</dbReference>
<dbReference type="EMBL" id="JBHSQJ010000100">
    <property type="protein sequence ID" value="MFC5910065.1"/>
    <property type="molecule type" value="Genomic_DNA"/>
</dbReference>
<keyword evidence="2" id="KW-0503">Monooxygenase</keyword>
<accession>A0ABW1G5N4</accession>
<sequence>MTNTDSSSSQNNKQLRVLISGASIAGPALALWLGRYGYDVTVVERAAELRTGGSAVDYRGRVHRTVLERMGVLDQLRAHATDMGEQVLVDAEGWELLRLPASFMSGELEVNRGDLARVLYEASLPHARYVFGDSVRSLAEHADGVTATFESGESQEFDLVVGADGMHSMTRRLVFGEEREFRRDSGYFVSTFSAPNDLGLRDSGVLWNVPGRMVGLSNTLGKDGAMLVFHSPGLAYDYRDQEQQQRLVREHFQGLGWQVPAVLDAMDRAEDFYFDSISQIVMDRWSSGRVVLLGDAAWAPAPGGMGNGLAVVGAYILAGELARHSGDHRAAFARYEELMRPYVKTCQKQGSNAGPFLAPPTAKKLKQRNRIYKLLCGRLLSGFFDRLTTKGAEAVELPDYGRELPEMQDGPHPLTVG</sequence>
<evidence type="ECO:0000313" key="2">
    <source>
        <dbReference type="EMBL" id="MFC5910065.1"/>
    </source>
</evidence>
<dbReference type="Pfam" id="PF01494">
    <property type="entry name" value="FAD_binding_3"/>
    <property type="match status" value="1"/>
</dbReference>
<evidence type="ECO:0000259" key="1">
    <source>
        <dbReference type="Pfam" id="PF01494"/>
    </source>
</evidence>